<dbReference type="Gene3D" id="1.50.10.20">
    <property type="match status" value="1"/>
</dbReference>
<organism evidence="1 2">
    <name type="scientific">Halorubrum rubrum</name>
    <dbReference type="NCBI Taxonomy" id="1126240"/>
    <lineage>
        <taxon>Archaea</taxon>
        <taxon>Methanobacteriati</taxon>
        <taxon>Methanobacteriota</taxon>
        <taxon>Stenosarchaea group</taxon>
        <taxon>Halobacteria</taxon>
        <taxon>Halobacteriales</taxon>
        <taxon>Haloferacaceae</taxon>
        <taxon>Halorubrum</taxon>
    </lineage>
</organism>
<dbReference type="AlphaFoldDB" id="A0ABD5R3W9"/>
<keyword evidence="2" id="KW-1185">Reference proteome</keyword>
<name>A0ABD5R3W9_9EURY</name>
<gene>
    <name evidence="1" type="ORF">ACFPM1_12245</name>
</gene>
<evidence type="ECO:0000313" key="2">
    <source>
        <dbReference type="Proteomes" id="UP001596118"/>
    </source>
</evidence>
<protein>
    <submittedName>
        <fullName evidence="1">Antibiotic ABC transporter permease</fullName>
    </submittedName>
</protein>
<comment type="caution">
    <text evidence="1">The sequence shown here is derived from an EMBL/GenBank/DDBJ whole genome shotgun (WGS) entry which is preliminary data.</text>
</comment>
<dbReference type="SUPFAM" id="SSF48208">
    <property type="entry name" value="Six-hairpin glycosidases"/>
    <property type="match status" value="1"/>
</dbReference>
<dbReference type="Proteomes" id="UP001596118">
    <property type="component" value="Unassembled WGS sequence"/>
</dbReference>
<sequence>MTDGTHVPAPTADDADRARSDPWALHHLVGALDYAREREYRGWDLYDGESSRLLRAIPVDNKWVNLVFQQTVRRSPVNVRPLLGVEPRRNFMGVALFTIANLRAYELTGRDRFREDARELAEWLVENRSTGYGGFCGGHKHPLQGLSKRTLPNDPGIVGTTYAVKALLAAGEYVDPSYRDVAVTAADFVFDDLDYSSHPDGARIKYKPIDTGDHYTLNANALGARLLTNLYDVTGEDRLEDGARNVLDYVAAQQTDEGGWMYRDPPETSHLSMDNFHNGFVVESLLRYQEICGTERYADTLADALPFYRGLFTDEGAPRFDEANEYPRDVHSSAQGAVVFSMLGDEEFARRIIGWAVTNLSNRKGAFYHEKRRFYTKRTTLMRWCQAWMAHGISRYLTPALE</sequence>
<evidence type="ECO:0000313" key="1">
    <source>
        <dbReference type="EMBL" id="MFC5279520.1"/>
    </source>
</evidence>
<dbReference type="RefSeq" id="WP_256413267.1">
    <property type="nucleotide sequence ID" value="NZ_JANHDM010000020.1"/>
</dbReference>
<dbReference type="InterPro" id="IPR008928">
    <property type="entry name" value="6-hairpin_glycosidase_sf"/>
</dbReference>
<dbReference type="EMBL" id="JBHSKY010000013">
    <property type="protein sequence ID" value="MFC5279520.1"/>
    <property type="molecule type" value="Genomic_DNA"/>
</dbReference>
<accession>A0ABD5R3W9</accession>
<proteinExistence type="predicted"/>
<reference evidence="1 2" key="1">
    <citation type="journal article" date="2019" name="Int. J. Syst. Evol. Microbiol.">
        <title>The Global Catalogue of Microorganisms (GCM) 10K type strain sequencing project: providing services to taxonomists for standard genome sequencing and annotation.</title>
        <authorList>
            <consortium name="The Broad Institute Genomics Platform"/>
            <consortium name="The Broad Institute Genome Sequencing Center for Infectious Disease"/>
            <person name="Wu L."/>
            <person name="Ma J."/>
        </authorList>
    </citation>
    <scope>NUCLEOTIDE SEQUENCE [LARGE SCALE GENOMIC DNA]</scope>
    <source>
        <strain evidence="1 2">CGMCC 1.12124</strain>
    </source>
</reference>